<sequence length="146" mass="16618">MNEYTFDYVERNRLDAFCKTVLRNEAITYLSELARRRDREKPLDTLPQAEMDKLCTLDEYPSDSFTFSAFGYDLHIRDELVAGAFASLPEQEQQILILYCVAAMADGEIGGLMGMSRSAVQRHRTSTLKQLRVKLMALMPGGRNAK</sequence>
<keyword evidence="2" id="KW-0804">Transcription</keyword>
<dbReference type="GO" id="GO:0003700">
    <property type="term" value="F:DNA-binding transcription factor activity"/>
    <property type="evidence" value="ECO:0007669"/>
    <property type="project" value="InterPro"/>
</dbReference>
<gene>
    <name evidence="2" type="ORF">JCM17207_14910</name>
</gene>
<evidence type="ECO:0000313" key="3">
    <source>
        <dbReference type="Proteomes" id="UP001055185"/>
    </source>
</evidence>
<dbReference type="AlphaFoldDB" id="A0AA37J087"/>
<dbReference type="GO" id="GO:0000428">
    <property type="term" value="C:DNA-directed RNA polymerase complex"/>
    <property type="evidence" value="ECO:0007669"/>
    <property type="project" value="UniProtKB-KW"/>
</dbReference>
<dbReference type="InterPro" id="IPR007630">
    <property type="entry name" value="RNA_pol_sigma70_r4"/>
</dbReference>
<dbReference type="SUPFAM" id="SSF88659">
    <property type="entry name" value="Sigma3 and sigma4 domains of RNA polymerase sigma factors"/>
    <property type="match status" value="1"/>
</dbReference>
<dbReference type="Gene3D" id="1.20.140.160">
    <property type="match status" value="1"/>
</dbReference>
<keyword evidence="3" id="KW-1185">Reference proteome</keyword>
<evidence type="ECO:0000259" key="1">
    <source>
        <dbReference type="Pfam" id="PF04545"/>
    </source>
</evidence>
<reference evidence="2" key="1">
    <citation type="journal article" date="2022" name="Int. J. Syst. Evol. Microbiol.">
        <title>Genome-based, phenotypic and chemotaxonomic classification of Faecalibacterium strains: proposal of three novel species Faecalibacterium duncaniae sp. nov., Faecalibacterium hattorii sp. nov. and Faecalibacterium gallinarum sp. nov. .</title>
        <authorList>
            <person name="Sakamoto M."/>
            <person name="Sakurai N."/>
            <person name="Tanno H."/>
            <person name="Iino T."/>
            <person name="Ohkuma M."/>
            <person name="Endo A."/>
        </authorList>
    </citation>
    <scope>NUCLEOTIDE SEQUENCE</scope>
    <source>
        <strain evidence="2">JCM 17207</strain>
    </source>
</reference>
<dbReference type="NCBIfam" id="TIGR02937">
    <property type="entry name" value="sigma70-ECF"/>
    <property type="match status" value="1"/>
</dbReference>
<organism evidence="2 3">
    <name type="scientific">Faecalibacterium gallinarum</name>
    <dbReference type="NCBI Taxonomy" id="2903556"/>
    <lineage>
        <taxon>Bacteria</taxon>
        <taxon>Bacillati</taxon>
        <taxon>Bacillota</taxon>
        <taxon>Clostridia</taxon>
        <taxon>Eubacteriales</taxon>
        <taxon>Oscillospiraceae</taxon>
        <taxon>Faecalibacterium</taxon>
    </lineage>
</organism>
<name>A0AA37J087_9FIRM</name>
<feature type="domain" description="RNA polymerase sigma-70 region 4" evidence="1">
    <location>
        <begin position="84"/>
        <end position="132"/>
    </location>
</feature>
<comment type="caution">
    <text evidence="2">The sequence shown here is derived from an EMBL/GenBank/DDBJ whole genome shotgun (WGS) entry which is preliminary data.</text>
</comment>
<accession>A0AA37J087</accession>
<dbReference type="InterPro" id="IPR014284">
    <property type="entry name" value="RNA_pol_sigma-70_dom"/>
</dbReference>
<evidence type="ECO:0000313" key="2">
    <source>
        <dbReference type="EMBL" id="GJN64866.1"/>
    </source>
</evidence>
<dbReference type="EMBL" id="BQKV01000050">
    <property type="protein sequence ID" value="GJN64866.1"/>
    <property type="molecule type" value="Genomic_DNA"/>
</dbReference>
<dbReference type="GO" id="GO:0006352">
    <property type="term" value="P:DNA-templated transcription initiation"/>
    <property type="evidence" value="ECO:0007669"/>
    <property type="project" value="InterPro"/>
</dbReference>
<keyword evidence="2" id="KW-0240">DNA-directed RNA polymerase</keyword>
<dbReference type="RefSeq" id="WP_238317056.1">
    <property type="nucleotide sequence ID" value="NZ_BQKV01000050.1"/>
</dbReference>
<protein>
    <submittedName>
        <fullName evidence="2">DNA-directed RNA polymerase sigma-70 factor</fullName>
    </submittedName>
</protein>
<dbReference type="Proteomes" id="UP001055185">
    <property type="component" value="Unassembled WGS sequence"/>
</dbReference>
<proteinExistence type="predicted"/>
<dbReference type="Pfam" id="PF04545">
    <property type="entry name" value="Sigma70_r4"/>
    <property type="match status" value="1"/>
</dbReference>
<dbReference type="InterPro" id="IPR013324">
    <property type="entry name" value="RNA_pol_sigma_r3/r4-like"/>
</dbReference>